<organism evidence="1 2">
    <name type="scientific">Alloalcanivorax gelatiniphagus</name>
    <dbReference type="NCBI Taxonomy" id="1194167"/>
    <lineage>
        <taxon>Bacteria</taxon>
        <taxon>Pseudomonadati</taxon>
        <taxon>Pseudomonadota</taxon>
        <taxon>Gammaproteobacteria</taxon>
        <taxon>Oceanospirillales</taxon>
        <taxon>Alcanivoracaceae</taxon>
        <taxon>Alloalcanivorax</taxon>
    </lineage>
</organism>
<sequence>MMDYLLTFEIDESSEQVSIHGDPEGLAFLAKELLKLAERAKSGDFPHDHYFTEEWGGYQLSSEQQSEKDRLVNHVKIYGWPTKEGGRPYR</sequence>
<evidence type="ECO:0000313" key="1">
    <source>
        <dbReference type="EMBL" id="TMW11932.1"/>
    </source>
</evidence>
<protein>
    <submittedName>
        <fullName evidence="1">Methylhydantoinase</fullName>
    </submittedName>
</protein>
<dbReference type="EMBL" id="VCQT01000038">
    <property type="protein sequence ID" value="TMW11932.1"/>
    <property type="molecule type" value="Genomic_DNA"/>
</dbReference>
<proteinExistence type="predicted"/>
<dbReference type="Pfam" id="PF15566">
    <property type="entry name" value="Imm32"/>
    <property type="match status" value="1"/>
</dbReference>
<keyword evidence="2" id="KW-1185">Reference proteome</keyword>
<comment type="caution">
    <text evidence="1">The sequence shown here is derived from an EMBL/GenBank/DDBJ whole genome shotgun (WGS) entry which is preliminary data.</text>
</comment>
<dbReference type="RefSeq" id="WP_138773077.1">
    <property type="nucleotide sequence ID" value="NZ_JBHSSX010000003.1"/>
</dbReference>
<accession>A0ABY2XJ55</accession>
<dbReference type="InterPro" id="IPR029083">
    <property type="entry name" value="Imm32"/>
</dbReference>
<evidence type="ECO:0000313" key="2">
    <source>
        <dbReference type="Proteomes" id="UP000739180"/>
    </source>
</evidence>
<dbReference type="Proteomes" id="UP000739180">
    <property type="component" value="Unassembled WGS sequence"/>
</dbReference>
<reference evidence="1 2" key="1">
    <citation type="submission" date="2019-05" db="EMBL/GenBank/DDBJ databases">
        <title>Genome of Alcanivorax gelatiniphagus, an oil degrading marine bacteria.</title>
        <authorList>
            <person name="Kwon K.K."/>
        </authorList>
    </citation>
    <scope>NUCLEOTIDE SEQUENCE [LARGE SCALE GENOMIC DNA]</scope>
    <source>
        <strain evidence="1 2">MEBiC 08158</strain>
    </source>
</reference>
<name>A0ABY2XJ55_9GAMM</name>
<gene>
    <name evidence="1" type="ORF">FGS76_12970</name>
</gene>